<evidence type="ECO:0000313" key="3">
    <source>
        <dbReference type="Proteomes" id="UP000036406"/>
    </source>
</evidence>
<evidence type="ECO:0000259" key="1">
    <source>
        <dbReference type="Pfam" id="PF12697"/>
    </source>
</evidence>
<dbReference type="PATRIC" id="fig|330734.3.peg.2710"/>
<proteinExistence type="predicted"/>
<dbReference type="InterPro" id="IPR029058">
    <property type="entry name" value="AB_hydrolase_fold"/>
</dbReference>
<dbReference type="EMBL" id="CP011494">
    <property type="protein sequence ID" value="AKO53206.1"/>
    <property type="molecule type" value="Genomic_DNA"/>
</dbReference>
<protein>
    <submittedName>
        <fullName evidence="2">Biofilm PGA synthesis protein PgaA</fullName>
    </submittedName>
</protein>
<dbReference type="SUPFAM" id="SSF53474">
    <property type="entry name" value="alpha/beta-Hydrolases"/>
    <property type="match status" value="1"/>
</dbReference>
<dbReference type="Pfam" id="PF12697">
    <property type="entry name" value="Abhydrolase_6"/>
    <property type="match status" value="1"/>
</dbReference>
<accession>A0A0H4I2H7</accession>
<gene>
    <name evidence="2" type="ORF">ABA45_12945</name>
</gene>
<feature type="domain" description="AB hydrolase-1" evidence="1">
    <location>
        <begin position="48"/>
        <end position="223"/>
    </location>
</feature>
<dbReference type="InterPro" id="IPR050228">
    <property type="entry name" value="Carboxylesterase_BioH"/>
</dbReference>
<dbReference type="AlphaFoldDB" id="A0A0H4I2H7"/>
<dbReference type="PANTHER" id="PTHR43194">
    <property type="entry name" value="HYDROLASE ALPHA/BETA FOLD FAMILY"/>
    <property type="match status" value="1"/>
</dbReference>
<organism evidence="2 3">
    <name type="scientific">Marinobacter psychrophilus</name>
    <dbReference type="NCBI Taxonomy" id="330734"/>
    <lineage>
        <taxon>Bacteria</taxon>
        <taxon>Pseudomonadati</taxon>
        <taxon>Pseudomonadota</taxon>
        <taxon>Gammaproteobacteria</taxon>
        <taxon>Pseudomonadales</taxon>
        <taxon>Marinobacteraceae</taxon>
        <taxon>Marinobacter</taxon>
    </lineage>
</organism>
<evidence type="ECO:0000313" key="2">
    <source>
        <dbReference type="EMBL" id="AKO53206.1"/>
    </source>
</evidence>
<dbReference type="InterPro" id="IPR000073">
    <property type="entry name" value="AB_hydrolase_1"/>
</dbReference>
<keyword evidence="3" id="KW-1185">Reference proteome</keyword>
<reference evidence="2 3" key="1">
    <citation type="submission" date="2015-05" db="EMBL/GenBank/DDBJ databases">
        <title>Complete genome of Marinobacter psychrophilus strain 20041T isolated from sea-ice of the Canadian Basin.</title>
        <authorList>
            <person name="Song L."/>
            <person name="Ren L."/>
            <person name="Yu Y."/>
            <person name="Wang X."/>
        </authorList>
    </citation>
    <scope>NUCLEOTIDE SEQUENCE [LARGE SCALE GENOMIC DNA]</scope>
    <source>
        <strain evidence="2 3">20041</strain>
    </source>
</reference>
<name>A0A0H4I2H7_9GAMM</name>
<dbReference type="PANTHER" id="PTHR43194:SF2">
    <property type="entry name" value="PEROXISOMAL MEMBRANE PROTEIN LPX1"/>
    <property type="match status" value="1"/>
</dbReference>
<dbReference type="KEGG" id="mpq:ABA45_12945"/>
<sequence>MACTSSLVVIGGWGVPAAMLEPVYRHWQGAVQVVSLTDDGLSSCDSPAHAAEILLQRYPRPSVWLGWSLGAQVAMAAAQANPHSVNKVVTLGGFPQFVASKNWPWGVSPAIFRRFERYFEREPKACRASFFAQMIDGSEHQAEQVLAINACLKQGLPGPTEPLAKGVRWLRHCCQLHTWQQCPVPTLHLRGSCDAVVPPWAQHLAMPAHSRALSIDGMGHWPGEYYGPECWQAIHDFLTSSHDVCH</sequence>
<dbReference type="Proteomes" id="UP000036406">
    <property type="component" value="Chromosome"/>
</dbReference>
<dbReference type="Gene3D" id="3.40.50.1820">
    <property type="entry name" value="alpha/beta hydrolase"/>
    <property type="match status" value="1"/>
</dbReference>
<dbReference type="RefSeq" id="WP_048386720.1">
    <property type="nucleotide sequence ID" value="NZ_CP011494.1"/>
</dbReference>
<dbReference type="STRING" id="330734.ABA45_12945"/>